<keyword evidence="3" id="KW-0378">Hydrolase</keyword>
<feature type="domain" description="SGNH hydrolase-type esterase" evidence="2">
    <location>
        <begin position="54"/>
        <end position="225"/>
    </location>
</feature>
<proteinExistence type="predicted"/>
<dbReference type="RefSeq" id="WP_077024496.1">
    <property type="nucleotide sequence ID" value="NZ_CP017641.1"/>
</dbReference>
<dbReference type="Proteomes" id="UP000187735">
    <property type="component" value="Chromosome"/>
</dbReference>
<dbReference type="EC" id="3.1.1.1" evidence="3"/>
<dbReference type="SUPFAM" id="SSF52266">
    <property type="entry name" value="SGNH hydrolase"/>
    <property type="match status" value="1"/>
</dbReference>
<gene>
    <name evidence="3" type="primary">tesA</name>
    <name evidence="3" type="ORF">Fuma_02560</name>
</gene>
<dbReference type="InterPro" id="IPR051532">
    <property type="entry name" value="Ester_Hydrolysis_Enzymes"/>
</dbReference>
<name>A0A1P8WFW9_9PLAN</name>
<dbReference type="PANTHER" id="PTHR30383">
    <property type="entry name" value="THIOESTERASE 1/PROTEASE 1/LYSOPHOSPHOLIPASE L1"/>
    <property type="match status" value="1"/>
</dbReference>
<dbReference type="Gene3D" id="3.40.50.1110">
    <property type="entry name" value="SGNH hydrolase"/>
    <property type="match status" value="1"/>
</dbReference>
<dbReference type="AlphaFoldDB" id="A0A1P8WFW9"/>
<dbReference type="Pfam" id="PF11144">
    <property type="entry name" value="DUF2920"/>
    <property type="match status" value="1"/>
</dbReference>
<reference evidence="3 4" key="1">
    <citation type="journal article" date="2016" name="Front. Microbiol.">
        <title>Fuerstia marisgermanicae gen. nov., sp. nov., an Unusual Member of the Phylum Planctomycetes from the German Wadden Sea.</title>
        <authorList>
            <person name="Kohn T."/>
            <person name="Heuer A."/>
            <person name="Jogler M."/>
            <person name="Vollmers J."/>
            <person name="Boedeker C."/>
            <person name="Bunk B."/>
            <person name="Rast P."/>
            <person name="Borchert D."/>
            <person name="Glockner I."/>
            <person name="Freese H.M."/>
            <person name="Klenk H.P."/>
            <person name="Overmann J."/>
            <person name="Kaster A.K."/>
            <person name="Rohde M."/>
            <person name="Wiegand S."/>
            <person name="Jogler C."/>
        </authorList>
    </citation>
    <scope>NUCLEOTIDE SEQUENCE [LARGE SCALE GENOMIC DNA]</scope>
    <source>
        <strain evidence="3 4">NH11</strain>
    </source>
</reference>
<dbReference type="OrthoDB" id="8233337at2"/>
<evidence type="ECO:0000313" key="4">
    <source>
        <dbReference type="Proteomes" id="UP000187735"/>
    </source>
</evidence>
<sequence precursor="true">MTSVLKSRVSSIALAFSCLVVLSGTPLRGQSVEAPSIEEINQRLAGGRPTRIVCFGDSITGVYYHSGGQRAWNDMLGLALQKANPRANLQMINAGVSGHTTVNALARIQRDVIEKKPHLVVVMFGMNDVTRVPLGAYEKNMREIVQRCQQIGAAVVLCTPNAVSHTPDRPEEKLATYADVVRSIASASKLPLVDCFADWQSYREEDPVGWSLIMSDAIHPNMNGHVRFAELMGEVICGRRASLKNTPAPYDALQHTFDRLQKNETVKLVAMPPYDRIIPEQLRRHFPSAEFEVTVWPTQDKSVAELHEWAKQIRGLKPNLVVPAVPLASLATEPAKFISDYEWILNYSFQFGGRPWDVVPVLPLETGDATEEQQTNLEHARMIAIGKDVRFIERQTEDKRSPADIVNSWITDQKRVWQGARNHLPPANANVMVPVQSWPHRPGPRSVRISVHYPGGQLQNVHPQTGIMLTLHNWGGEDCIGTAAPDALADRLNVVAVCVNYLQSGRTDSIESAEPYDFGYLQALDALRALAFVRNGLQQNNTKYDDGRIFCTGGSGGGNVTLMANKLAPRTFACVIDKCGMKKLSDDIAFNLPGGSRLNARWSRDSQSVNYLSTDQQEIRFTGHPEHLNAMRSLKASSKIIIVHGKDDAVCPFADAQELVANLEAAKLDVEHHFIGKEDLDGKVFTSSGHALGNRTEIVMQVAGKYLQPDSPNALRRTGDTDFDRKEQIEYLTKNGRFVISYADGIPVGKFVPTETD</sequence>
<dbReference type="STRING" id="1891926.Fuma_02560"/>
<evidence type="ECO:0000256" key="1">
    <source>
        <dbReference type="SAM" id="SignalP"/>
    </source>
</evidence>
<dbReference type="InterPro" id="IPR013830">
    <property type="entry name" value="SGNH_hydro"/>
</dbReference>
<dbReference type="KEGG" id="fmr:Fuma_02560"/>
<dbReference type="Gene3D" id="3.40.50.1820">
    <property type="entry name" value="alpha/beta hydrolase"/>
    <property type="match status" value="1"/>
</dbReference>
<feature type="signal peptide" evidence="1">
    <location>
        <begin position="1"/>
        <end position="15"/>
    </location>
</feature>
<dbReference type="GO" id="GO:0004622">
    <property type="term" value="F:phosphatidylcholine lysophospholipase activity"/>
    <property type="evidence" value="ECO:0007669"/>
    <property type="project" value="TreeGrafter"/>
</dbReference>
<dbReference type="PANTHER" id="PTHR30383:SF5">
    <property type="entry name" value="SGNH HYDROLASE-TYPE ESTERASE DOMAIN-CONTAINING PROTEIN"/>
    <property type="match status" value="1"/>
</dbReference>
<dbReference type="GO" id="GO:0106435">
    <property type="term" value="F:carboxylesterase activity"/>
    <property type="evidence" value="ECO:0007669"/>
    <property type="project" value="UniProtKB-EC"/>
</dbReference>
<protein>
    <submittedName>
        <fullName evidence="3">Esterase TesA</fullName>
        <ecNumber evidence="3">3.1.1.1</ecNumber>
    </submittedName>
</protein>
<evidence type="ECO:0000259" key="2">
    <source>
        <dbReference type="Pfam" id="PF13472"/>
    </source>
</evidence>
<dbReference type="EMBL" id="CP017641">
    <property type="protein sequence ID" value="APZ92948.1"/>
    <property type="molecule type" value="Genomic_DNA"/>
</dbReference>
<dbReference type="InterPro" id="IPR022605">
    <property type="entry name" value="DUF2920"/>
</dbReference>
<accession>A0A1P8WFW9</accession>
<keyword evidence="1" id="KW-0732">Signal</keyword>
<dbReference type="SUPFAM" id="SSF53474">
    <property type="entry name" value="alpha/beta-Hydrolases"/>
    <property type="match status" value="1"/>
</dbReference>
<feature type="chain" id="PRO_5013111743" evidence="1">
    <location>
        <begin position="16"/>
        <end position="757"/>
    </location>
</feature>
<dbReference type="InterPro" id="IPR029058">
    <property type="entry name" value="AB_hydrolase_fold"/>
</dbReference>
<organism evidence="3 4">
    <name type="scientific">Fuerstiella marisgermanici</name>
    <dbReference type="NCBI Taxonomy" id="1891926"/>
    <lineage>
        <taxon>Bacteria</taxon>
        <taxon>Pseudomonadati</taxon>
        <taxon>Planctomycetota</taxon>
        <taxon>Planctomycetia</taxon>
        <taxon>Planctomycetales</taxon>
        <taxon>Planctomycetaceae</taxon>
        <taxon>Fuerstiella</taxon>
    </lineage>
</organism>
<keyword evidence="4" id="KW-1185">Reference proteome</keyword>
<evidence type="ECO:0000313" key="3">
    <source>
        <dbReference type="EMBL" id="APZ92948.1"/>
    </source>
</evidence>
<dbReference type="InterPro" id="IPR036514">
    <property type="entry name" value="SGNH_hydro_sf"/>
</dbReference>
<dbReference type="Pfam" id="PF13472">
    <property type="entry name" value="Lipase_GDSL_2"/>
    <property type="match status" value="1"/>
</dbReference>